<dbReference type="AlphaFoldDB" id="A0AAV4B9Q6"/>
<sequence length="84" mass="9013">MGVKPSMEWFSQISGRVPLSTVPPSPVFTVGQSEGPLCFAQQVDRAWIVTELGVGGTVDSKSALGFEERVCRVFEPGLMEGLKA</sequence>
<keyword evidence="2" id="KW-1185">Reference proteome</keyword>
<dbReference type="EMBL" id="BLXT01004630">
    <property type="protein sequence ID" value="GFO15857.1"/>
    <property type="molecule type" value="Genomic_DNA"/>
</dbReference>
<organism evidence="1 2">
    <name type="scientific">Plakobranchus ocellatus</name>
    <dbReference type="NCBI Taxonomy" id="259542"/>
    <lineage>
        <taxon>Eukaryota</taxon>
        <taxon>Metazoa</taxon>
        <taxon>Spiralia</taxon>
        <taxon>Lophotrochozoa</taxon>
        <taxon>Mollusca</taxon>
        <taxon>Gastropoda</taxon>
        <taxon>Heterobranchia</taxon>
        <taxon>Euthyneura</taxon>
        <taxon>Panpulmonata</taxon>
        <taxon>Sacoglossa</taxon>
        <taxon>Placobranchoidea</taxon>
        <taxon>Plakobranchidae</taxon>
        <taxon>Plakobranchus</taxon>
    </lineage>
</organism>
<comment type="caution">
    <text evidence="1">The sequence shown here is derived from an EMBL/GenBank/DDBJ whole genome shotgun (WGS) entry which is preliminary data.</text>
</comment>
<protein>
    <submittedName>
        <fullName evidence="1">Uncharacterized protein</fullName>
    </submittedName>
</protein>
<accession>A0AAV4B9Q6</accession>
<evidence type="ECO:0000313" key="2">
    <source>
        <dbReference type="Proteomes" id="UP000735302"/>
    </source>
</evidence>
<proteinExistence type="predicted"/>
<evidence type="ECO:0000313" key="1">
    <source>
        <dbReference type="EMBL" id="GFO15857.1"/>
    </source>
</evidence>
<reference evidence="1 2" key="1">
    <citation type="journal article" date="2021" name="Elife">
        <title>Chloroplast acquisition without the gene transfer in kleptoplastic sea slugs, Plakobranchus ocellatus.</title>
        <authorList>
            <person name="Maeda T."/>
            <person name="Takahashi S."/>
            <person name="Yoshida T."/>
            <person name="Shimamura S."/>
            <person name="Takaki Y."/>
            <person name="Nagai Y."/>
            <person name="Toyoda A."/>
            <person name="Suzuki Y."/>
            <person name="Arimoto A."/>
            <person name="Ishii H."/>
            <person name="Satoh N."/>
            <person name="Nishiyama T."/>
            <person name="Hasebe M."/>
            <person name="Maruyama T."/>
            <person name="Minagawa J."/>
            <person name="Obokata J."/>
            <person name="Shigenobu S."/>
        </authorList>
    </citation>
    <scope>NUCLEOTIDE SEQUENCE [LARGE SCALE GENOMIC DNA]</scope>
</reference>
<gene>
    <name evidence="1" type="ORF">PoB_004236200</name>
</gene>
<name>A0AAV4B9Q6_9GAST</name>
<dbReference type="Proteomes" id="UP000735302">
    <property type="component" value="Unassembled WGS sequence"/>
</dbReference>